<gene>
    <name evidence="3" type="ordered locus">Mmcs_1984</name>
</gene>
<proteinExistence type="predicted"/>
<reference evidence="3" key="1">
    <citation type="submission" date="2006-06" db="EMBL/GenBank/DDBJ databases">
        <title>Complete sequence of chromosome of Mycobacterium sp. MCS.</title>
        <authorList>
            <consortium name="US DOE Joint Genome Institute"/>
            <person name="Copeland A."/>
            <person name="Lucas S."/>
            <person name="Lapidus A."/>
            <person name="Barry K."/>
            <person name="Detter J.C."/>
            <person name="Glavina del Rio T."/>
            <person name="Hammon N."/>
            <person name="Israni S."/>
            <person name="Dalin E."/>
            <person name="Tice H."/>
            <person name="Pitluck S."/>
            <person name="Martinez M."/>
            <person name="Schmutz J."/>
            <person name="Larimer F."/>
            <person name="Land M."/>
            <person name="Hauser L."/>
            <person name="Kyrpides N."/>
            <person name="Kim E."/>
            <person name="Miller C.D."/>
            <person name="Hughes J.E."/>
            <person name="Anderson A.J."/>
            <person name="Sims R.C."/>
            <person name="Richardson P."/>
        </authorList>
    </citation>
    <scope>NUCLEOTIDE SEQUENCE [LARGE SCALE GENOMIC DNA]</scope>
    <source>
        <strain evidence="3">MCS</strain>
    </source>
</reference>
<keyword evidence="1" id="KW-1133">Transmembrane helix</keyword>
<dbReference type="AlphaFoldDB" id="A0A5Q5BIK9"/>
<dbReference type="EMBL" id="CP000384">
    <property type="protein sequence ID" value="ABG08093.1"/>
    <property type="molecule type" value="Genomic_DNA"/>
</dbReference>
<feature type="transmembrane region" description="Helical" evidence="1">
    <location>
        <begin position="93"/>
        <end position="116"/>
    </location>
</feature>
<feature type="domain" description="DUF2510" evidence="2">
    <location>
        <begin position="27"/>
        <end position="58"/>
    </location>
</feature>
<organism evidence="3">
    <name type="scientific">Mycobacterium sp. (strain MCS)</name>
    <dbReference type="NCBI Taxonomy" id="164756"/>
    <lineage>
        <taxon>Bacteria</taxon>
        <taxon>Bacillati</taxon>
        <taxon>Actinomycetota</taxon>
        <taxon>Actinomycetes</taxon>
        <taxon>Mycobacteriales</taxon>
        <taxon>Mycobacteriaceae</taxon>
        <taxon>Mycobacterium</taxon>
    </lineage>
</organism>
<dbReference type="Pfam" id="PF10708">
    <property type="entry name" value="DUF2510"/>
    <property type="match status" value="1"/>
</dbReference>
<keyword evidence="1" id="KW-0812">Transmembrane</keyword>
<evidence type="ECO:0000256" key="1">
    <source>
        <dbReference type="SAM" id="Phobius"/>
    </source>
</evidence>
<dbReference type="InterPro" id="IPR018929">
    <property type="entry name" value="DUF2510"/>
</dbReference>
<feature type="transmembrane region" description="Helical" evidence="1">
    <location>
        <begin position="151"/>
        <end position="170"/>
    </location>
</feature>
<sequence>METDYVRATPTRRVPQAALLEGRAMTAGWFPDPSGQPGQRYYDGQRWTPHFVPTPPPVVAPPPPSVAVAVSSGGGPNHALHAVLTLLTCGLWLPIWILAAIIGAASGSSVAVVGGAGGARVTTRSNRTALIALAGLFVGLVMLGVVVEHPWLLVVLAPMVGAGAFFFWQYRSAQDRRSRELREQYRRDVLADRADYENALWQRGDPRGTYGRYMPPRY</sequence>
<dbReference type="KEGG" id="mmc:Mmcs_1984"/>
<evidence type="ECO:0000313" key="3">
    <source>
        <dbReference type="EMBL" id="ABG08093.1"/>
    </source>
</evidence>
<accession>A0A5Q5BIK9</accession>
<feature type="transmembrane region" description="Helical" evidence="1">
    <location>
        <begin position="128"/>
        <end position="145"/>
    </location>
</feature>
<name>A0A5Q5BIK9_MYCSS</name>
<evidence type="ECO:0000259" key="2">
    <source>
        <dbReference type="Pfam" id="PF10708"/>
    </source>
</evidence>
<protein>
    <recommendedName>
        <fullName evidence="2">DUF2510 domain-containing protein</fullName>
    </recommendedName>
</protein>
<keyword evidence="1" id="KW-0472">Membrane</keyword>